<dbReference type="InterPro" id="IPR036873">
    <property type="entry name" value="Rhodanese-like_dom_sf"/>
</dbReference>
<gene>
    <name evidence="4" type="ORF">CLV47_10583</name>
</gene>
<dbReference type="InterPro" id="IPR045078">
    <property type="entry name" value="TST/MPST-like"/>
</dbReference>
<keyword evidence="5" id="KW-1185">Reference proteome</keyword>
<dbReference type="PANTHER" id="PTHR11364:SF27">
    <property type="entry name" value="SULFURTRANSFERASE"/>
    <property type="match status" value="1"/>
</dbReference>
<dbReference type="Pfam" id="PF00581">
    <property type="entry name" value="Rhodanese"/>
    <property type="match status" value="2"/>
</dbReference>
<dbReference type="Proteomes" id="UP000237752">
    <property type="component" value="Unassembled WGS sequence"/>
</dbReference>
<dbReference type="SMART" id="SM00450">
    <property type="entry name" value="RHOD"/>
    <property type="match status" value="2"/>
</dbReference>
<dbReference type="InterPro" id="IPR001307">
    <property type="entry name" value="Thiosulphate_STrfase_CS"/>
</dbReference>
<organism evidence="4 5">
    <name type="scientific">Antricoccus suffuscus</name>
    <dbReference type="NCBI Taxonomy" id="1629062"/>
    <lineage>
        <taxon>Bacteria</taxon>
        <taxon>Bacillati</taxon>
        <taxon>Actinomycetota</taxon>
        <taxon>Actinomycetes</taxon>
        <taxon>Geodermatophilales</taxon>
        <taxon>Antricoccaceae</taxon>
        <taxon>Antricoccus</taxon>
    </lineage>
</organism>
<reference evidence="4 5" key="1">
    <citation type="submission" date="2018-03" db="EMBL/GenBank/DDBJ databases">
        <title>Genomic Encyclopedia of Archaeal and Bacterial Type Strains, Phase II (KMG-II): from individual species to whole genera.</title>
        <authorList>
            <person name="Goeker M."/>
        </authorList>
    </citation>
    <scope>NUCLEOTIDE SEQUENCE [LARGE SCALE GENOMIC DNA]</scope>
    <source>
        <strain evidence="4 5">DSM 100065</strain>
    </source>
</reference>
<proteinExistence type="predicted"/>
<dbReference type="SUPFAM" id="SSF52821">
    <property type="entry name" value="Rhodanese/Cell cycle control phosphatase"/>
    <property type="match status" value="2"/>
</dbReference>
<evidence type="ECO:0000256" key="1">
    <source>
        <dbReference type="ARBA" id="ARBA00022679"/>
    </source>
</evidence>
<feature type="domain" description="Rhodanese" evidence="3">
    <location>
        <begin position="201"/>
        <end position="287"/>
    </location>
</feature>
<dbReference type="InterPro" id="IPR001763">
    <property type="entry name" value="Rhodanese-like_dom"/>
</dbReference>
<name>A0A2T1A1H9_9ACTN</name>
<keyword evidence="2" id="KW-0677">Repeat</keyword>
<protein>
    <submittedName>
        <fullName evidence="4">Thiosulfate/3-mercaptopyruvate sulfurtransferase</fullName>
    </submittedName>
</protein>
<feature type="domain" description="Rhodanese" evidence="3">
    <location>
        <begin position="49"/>
        <end position="144"/>
    </location>
</feature>
<dbReference type="CDD" id="cd01448">
    <property type="entry name" value="TST_Repeat_1"/>
    <property type="match status" value="1"/>
</dbReference>
<comment type="caution">
    <text evidence="4">The sequence shown here is derived from an EMBL/GenBank/DDBJ whole genome shotgun (WGS) entry which is preliminary data.</text>
</comment>
<dbReference type="PROSITE" id="PS00380">
    <property type="entry name" value="RHODANESE_1"/>
    <property type="match status" value="1"/>
</dbReference>
<dbReference type="AlphaFoldDB" id="A0A2T1A1H9"/>
<keyword evidence="1 4" id="KW-0808">Transferase</keyword>
<accession>A0A2T1A1H9</accession>
<evidence type="ECO:0000313" key="4">
    <source>
        <dbReference type="EMBL" id="PRZ42461.1"/>
    </source>
</evidence>
<dbReference type="PANTHER" id="PTHR11364">
    <property type="entry name" value="THIOSULFATE SULFERTANSFERASE"/>
    <property type="match status" value="1"/>
</dbReference>
<evidence type="ECO:0000256" key="2">
    <source>
        <dbReference type="ARBA" id="ARBA00022737"/>
    </source>
</evidence>
<dbReference type="CDD" id="cd01449">
    <property type="entry name" value="TST_Repeat_2"/>
    <property type="match status" value="1"/>
</dbReference>
<dbReference type="GO" id="GO:0004792">
    <property type="term" value="F:thiosulfate-cyanide sulfurtransferase activity"/>
    <property type="evidence" value="ECO:0007669"/>
    <property type="project" value="InterPro"/>
</dbReference>
<dbReference type="PROSITE" id="PS50206">
    <property type="entry name" value="RHODANESE_3"/>
    <property type="match status" value="2"/>
</dbReference>
<dbReference type="RefSeq" id="WP_106348505.1">
    <property type="nucleotide sequence ID" value="NZ_PVUE01000005.1"/>
</dbReference>
<evidence type="ECO:0000313" key="5">
    <source>
        <dbReference type="Proteomes" id="UP000237752"/>
    </source>
</evidence>
<keyword evidence="4" id="KW-0670">Pyruvate</keyword>
<dbReference type="EMBL" id="PVUE01000005">
    <property type="protein sequence ID" value="PRZ42461.1"/>
    <property type="molecule type" value="Genomic_DNA"/>
</dbReference>
<dbReference type="OrthoDB" id="9770030at2"/>
<evidence type="ECO:0000259" key="3">
    <source>
        <dbReference type="PROSITE" id="PS50206"/>
    </source>
</evidence>
<sequence length="290" mass="31901">MAKRRSELLVEPQWLAEHLDDPDIRILDCTTYMTAQPTGPSKIDSGLPDYRKGHIPGAQHVDMVTQMSDPSGEYPYTLPKPGQLDALFSKLGIGNEHRVILYARSAPMTVTRVWYVLRALGHQQVSLLDGGFARWESEGLPVVTEVPAYEPTVYRSRFDPRRYVDRDDVRAAIDDDATVLVNSLGRNQFAGTGGAHYGRPGRIPGSVSVPAAELVDPKTHMYQSNDVIEKAFAEAGVAPTQRAVTYCGGGIAASTDAFALELIGHEDWALYDNSLLEWSTRAELPMESDA</sequence>
<dbReference type="Gene3D" id="3.40.250.10">
    <property type="entry name" value="Rhodanese-like domain"/>
    <property type="match status" value="2"/>
</dbReference>